<reference evidence="2" key="1">
    <citation type="journal article" date="2019" name="Int. J. Syst. Evol. Microbiol.">
        <title>The Global Catalogue of Microorganisms (GCM) 10K type strain sequencing project: providing services to taxonomists for standard genome sequencing and annotation.</title>
        <authorList>
            <consortium name="The Broad Institute Genomics Platform"/>
            <consortium name="The Broad Institute Genome Sequencing Center for Infectious Disease"/>
            <person name="Wu L."/>
            <person name="Ma J."/>
        </authorList>
    </citation>
    <scope>NUCLEOTIDE SEQUENCE [LARGE SCALE GENOMIC DNA]</scope>
    <source>
        <strain evidence="2">JCM 4866</strain>
    </source>
</reference>
<name>A0ABQ2XIK3_9ACTN</name>
<protein>
    <submittedName>
        <fullName evidence="1">Uncharacterized protein</fullName>
    </submittedName>
</protein>
<accession>A0ABQ2XIK3</accession>
<organism evidence="1 2">
    <name type="scientific">Streptomyces lomondensis</name>
    <dbReference type="NCBI Taxonomy" id="68229"/>
    <lineage>
        <taxon>Bacteria</taxon>
        <taxon>Bacillati</taxon>
        <taxon>Actinomycetota</taxon>
        <taxon>Actinomycetes</taxon>
        <taxon>Kitasatosporales</taxon>
        <taxon>Streptomycetaceae</taxon>
        <taxon>Streptomyces</taxon>
    </lineage>
</organism>
<gene>
    <name evidence="1" type="ORF">GCM10010383_55150</name>
</gene>
<dbReference type="RefSeq" id="WP_229906612.1">
    <property type="nucleotide sequence ID" value="NZ_BMWC01000009.1"/>
</dbReference>
<evidence type="ECO:0000313" key="1">
    <source>
        <dbReference type="EMBL" id="GGX18150.1"/>
    </source>
</evidence>
<proteinExistence type="predicted"/>
<dbReference type="EMBL" id="BMWC01000009">
    <property type="protein sequence ID" value="GGX18150.1"/>
    <property type="molecule type" value="Genomic_DNA"/>
</dbReference>
<keyword evidence="2" id="KW-1185">Reference proteome</keyword>
<sequence length="68" mass="7184">MRTVGGPDAPLYTEAVATVAAAVRALGPKGPRIVHTGGGASLLNEDEVRHFDSPHFPEEFKPYAIGQI</sequence>
<dbReference type="Gene3D" id="3.40.50.720">
    <property type="entry name" value="NAD(P)-binding Rossmann-like Domain"/>
    <property type="match status" value="1"/>
</dbReference>
<evidence type="ECO:0000313" key="2">
    <source>
        <dbReference type="Proteomes" id="UP000617743"/>
    </source>
</evidence>
<comment type="caution">
    <text evidence="1">The sequence shown here is derived from an EMBL/GenBank/DDBJ whole genome shotgun (WGS) entry which is preliminary data.</text>
</comment>
<dbReference type="Proteomes" id="UP000617743">
    <property type="component" value="Unassembled WGS sequence"/>
</dbReference>